<accession>A0A0N9Y1H1</accession>
<proteinExistence type="predicted"/>
<dbReference type="Pfam" id="PF18879">
    <property type="entry name" value="EspA_EspE"/>
    <property type="match status" value="1"/>
</dbReference>
<dbReference type="KEGG" id="mft:XA26_06850"/>
<dbReference type="RefSeq" id="WP_054601030.1">
    <property type="nucleotide sequence ID" value="NZ_CP011269.1"/>
</dbReference>
<protein>
    <recommendedName>
        <fullName evidence="1">ESX-1 secretion-associated protein EspA/EspE-like domain-containing protein</fullName>
    </recommendedName>
</protein>
<evidence type="ECO:0000259" key="1">
    <source>
        <dbReference type="Pfam" id="PF18879"/>
    </source>
</evidence>
<sequence>MGLLDTYTDAMQKLGHFMKTADPFGPVGQAGEAVSDLFSTVEMLREDGVDSLWNAASDLGEVESVAQSMLPRAKQTHIIAGALSVVLAMQYQCGWTNKTEDGDGYGQSAQRFNEIADGLETAFPNANWIGDASDAYAAANEAQKRRARRMPDADLDVLMAISSEANTVNNTRRILNNAATVMGNAIAPALAARAIPRVGKGISLGIETSVVGVCLPTCIWYMNELSEHSARSARSMDEAALIYEQIAAECYPTQM</sequence>
<evidence type="ECO:0000313" key="2">
    <source>
        <dbReference type="EMBL" id="ALI24545.1"/>
    </source>
</evidence>
<reference evidence="2 3" key="1">
    <citation type="journal article" date="2015" name="MBio">
        <title>Enzymatic Degradation of Phenazines Can Generate Energy and Protect Sensitive Organisms from Toxicity.</title>
        <authorList>
            <person name="Costa K.C."/>
            <person name="Bergkessel M."/>
            <person name="Saunders S."/>
            <person name="Korlach J."/>
            <person name="Newman D.K."/>
        </authorList>
    </citation>
    <scope>NUCLEOTIDE SEQUENCE [LARGE SCALE GENOMIC DNA]</scope>
    <source>
        <strain evidence="2 3">CT6</strain>
    </source>
</reference>
<dbReference type="AlphaFoldDB" id="A0A0N9Y1H1"/>
<dbReference type="PATRIC" id="fig|1766.6.peg.677"/>
<keyword evidence="3" id="KW-1185">Reference proteome</keyword>
<feature type="domain" description="ESX-1 secretion-associated protein EspA/EspE-like" evidence="1">
    <location>
        <begin position="100"/>
        <end position="176"/>
    </location>
</feature>
<organism evidence="2 3">
    <name type="scientific">Mycolicibacterium fortuitum</name>
    <name type="common">Mycobacterium fortuitum</name>
    <dbReference type="NCBI Taxonomy" id="1766"/>
    <lineage>
        <taxon>Bacteria</taxon>
        <taxon>Bacillati</taxon>
        <taxon>Actinomycetota</taxon>
        <taxon>Actinomycetes</taxon>
        <taxon>Mycobacteriales</taxon>
        <taxon>Mycobacteriaceae</taxon>
        <taxon>Mycolicibacterium</taxon>
    </lineage>
</organism>
<evidence type="ECO:0000313" key="3">
    <source>
        <dbReference type="Proteomes" id="UP000057134"/>
    </source>
</evidence>
<dbReference type="STRING" id="1766.XA26_06850"/>
<dbReference type="InterPro" id="IPR043796">
    <property type="entry name" value="ESX-1_EspA/EspE-like"/>
</dbReference>
<gene>
    <name evidence="2" type="ORF">XA26_06850</name>
</gene>
<dbReference type="Proteomes" id="UP000057134">
    <property type="component" value="Chromosome"/>
</dbReference>
<dbReference type="EMBL" id="CP011269">
    <property type="protein sequence ID" value="ALI24545.1"/>
    <property type="molecule type" value="Genomic_DNA"/>
</dbReference>
<name>A0A0N9Y1H1_MYCFO</name>